<accession>A0AA35W3C3</accession>
<keyword evidence="2" id="KW-0472">Membrane</keyword>
<gene>
    <name evidence="3" type="ORF">GBAR_LOCUS2675</name>
</gene>
<evidence type="ECO:0000313" key="4">
    <source>
        <dbReference type="Proteomes" id="UP001174909"/>
    </source>
</evidence>
<sequence length="390" mass="42875">MAYFLSGLYFSPFIVRLNSLYVFTCIEHCRFFFETYRVSIGCRAEGGACPYTKIEAQAGHWFDASVSILECSSMCEGAVCLFNVSEVDNYSLNMTGCSTISIRGEAYAGEREISFQYNFTCDLDPPVPKTQEALLLLRGLEMKIQLHSHEKSSVVETVELSCFSHLNDSRDVPVSFHLVRGTSTLSVPCPVDSNTTEDTNYTLGCVSPIQGGDWQICRNKSSPYNCYLILHDFDDSDSGNYTCSTNITGKEILSNELDLQALKLLGPAEKPRSKSHSPSSKVVLGLGIGIGVLLLLLLLMVLVLNAVRSYQRARNDRYQRLFEQDHEDINTPGTSSEASSVNVAVVNAAVQAESNGNRSTTTHPVVSLEQPDGSQERSSPPDTRSPSPNT</sequence>
<organism evidence="3 4">
    <name type="scientific">Geodia barretti</name>
    <name type="common">Barrett's horny sponge</name>
    <dbReference type="NCBI Taxonomy" id="519541"/>
    <lineage>
        <taxon>Eukaryota</taxon>
        <taxon>Metazoa</taxon>
        <taxon>Porifera</taxon>
        <taxon>Demospongiae</taxon>
        <taxon>Heteroscleromorpha</taxon>
        <taxon>Tetractinellida</taxon>
        <taxon>Astrophorina</taxon>
        <taxon>Geodiidae</taxon>
        <taxon>Geodia</taxon>
    </lineage>
</organism>
<evidence type="ECO:0000313" key="3">
    <source>
        <dbReference type="EMBL" id="CAI7999287.1"/>
    </source>
</evidence>
<keyword evidence="4" id="KW-1185">Reference proteome</keyword>
<keyword evidence="2" id="KW-1133">Transmembrane helix</keyword>
<keyword evidence="2" id="KW-0812">Transmembrane</keyword>
<feature type="region of interest" description="Disordered" evidence="1">
    <location>
        <begin position="352"/>
        <end position="390"/>
    </location>
</feature>
<evidence type="ECO:0000256" key="2">
    <source>
        <dbReference type="SAM" id="Phobius"/>
    </source>
</evidence>
<evidence type="ECO:0008006" key="5">
    <source>
        <dbReference type="Google" id="ProtNLM"/>
    </source>
</evidence>
<dbReference type="Proteomes" id="UP001174909">
    <property type="component" value="Unassembled WGS sequence"/>
</dbReference>
<comment type="caution">
    <text evidence="3">The sequence shown here is derived from an EMBL/GenBank/DDBJ whole genome shotgun (WGS) entry which is preliminary data.</text>
</comment>
<reference evidence="3" key="1">
    <citation type="submission" date="2023-03" db="EMBL/GenBank/DDBJ databases">
        <authorList>
            <person name="Steffen K."/>
            <person name="Cardenas P."/>
        </authorList>
    </citation>
    <scope>NUCLEOTIDE SEQUENCE</scope>
</reference>
<dbReference type="InterPro" id="IPR036179">
    <property type="entry name" value="Ig-like_dom_sf"/>
</dbReference>
<dbReference type="SUPFAM" id="SSF48726">
    <property type="entry name" value="Immunoglobulin"/>
    <property type="match status" value="1"/>
</dbReference>
<dbReference type="EMBL" id="CASHTH010000372">
    <property type="protein sequence ID" value="CAI7999287.1"/>
    <property type="molecule type" value="Genomic_DNA"/>
</dbReference>
<proteinExistence type="predicted"/>
<feature type="transmembrane region" description="Helical" evidence="2">
    <location>
        <begin position="282"/>
        <end position="307"/>
    </location>
</feature>
<name>A0AA35W3C3_GEOBA</name>
<protein>
    <recommendedName>
        <fullName evidence="5">Ig-like domain-containing protein</fullName>
    </recommendedName>
</protein>
<feature type="compositionally biased region" description="Low complexity" evidence="1">
    <location>
        <begin position="377"/>
        <end position="390"/>
    </location>
</feature>
<dbReference type="AlphaFoldDB" id="A0AA35W3C3"/>
<evidence type="ECO:0000256" key="1">
    <source>
        <dbReference type="SAM" id="MobiDB-lite"/>
    </source>
</evidence>